<protein>
    <submittedName>
        <fullName evidence="2">Uncharacterized protein</fullName>
    </submittedName>
</protein>
<name>A0A9N8EW81_9STRA</name>
<feature type="transmembrane region" description="Helical" evidence="1">
    <location>
        <begin position="691"/>
        <end position="712"/>
    </location>
</feature>
<dbReference type="Gene3D" id="3.40.50.12780">
    <property type="entry name" value="N-terminal domain of ligase-like"/>
    <property type="match status" value="1"/>
</dbReference>
<proteinExistence type="predicted"/>
<feature type="transmembrane region" description="Helical" evidence="1">
    <location>
        <begin position="902"/>
        <end position="927"/>
    </location>
</feature>
<dbReference type="InterPro" id="IPR011004">
    <property type="entry name" value="Trimer_LpxA-like_sf"/>
</dbReference>
<dbReference type="EMBL" id="CAICTM010001943">
    <property type="protein sequence ID" value="CAB9527124.1"/>
    <property type="molecule type" value="Genomic_DNA"/>
</dbReference>
<accession>A0A9N8EW81</accession>
<organism evidence="2 3">
    <name type="scientific">Seminavis robusta</name>
    <dbReference type="NCBI Taxonomy" id="568900"/>
    <lineage>
        <taxon>Eukaryota</taxon>
        <taxon>Sar</taxon>
        <taxon>Stramenopiles</taxon>
        <taxon>Ochrophyta</taxon>
        <taxon>Bacillariophyta</taxon>
        <taxon>Bacillariophyceae</taxon>
        <taxon>Bacillariophycidae</taxon>
        <taxon>Naviculales</taxon>
        <taxon>Naviculaceae</taxon>
        <taxon>Seminavis</taxon>
    </lineage>
</organism>
<dbReference type="Gene3D" id="3.30.300.30">
    <property type="match status" value="1"/>
</dbReference>
<dbReference type="InterPro" id="IPR045851">
    <property type="entry name" value="AMP-bd_C_sf"/>
</dbReference>
<dbReference type="Gene3D" id="2.160.10.10">
    <property type="entry name" value="Hexapeptide repeat proteins"/>
    <property type="match status" value="1"/>
</dbReference>
<dbReference type="SUPFAM" id="SSF51161">
    <property type="entry name" value="Trimeric LpxA-like enzymes"/>
    <property type="match status" value="1"/>
</dbReference>
<reference evidence="2" key="1">
    <citation type="submission" date="2020-06" db="EMBL/GenBank/DDBJ databases">
        <authorList>
            <consortium name="Plant Systems Biology data submission"/>
        </authorList>
    </citation>
    <scope>NUCLEOTIDE SEQUENCE</scope>
    <source>
        <strain evidence="2">D6</strain>
    </source>
</reference>
<evidence type="ECO:0000256" key="1">
    <source>
        <dbReference type="SAM" id="Phobius"/>
    </source>
</evidence>
<dbReference type="PANTHER" id="PTHR22754">
    <property type="entry name" value="DISCO-INTERACTING PROTEIN 2 DIP2 -RELATED"/>
    <property type="match status" value="1"/>
</dbReference>
<feature type="transmembrane region" description="Helical" evidence="1">
    <location>
        <begin position="497"/>
        <end position="522"/>
    </location>
</feature>
<evidence type="ECO:0000313" key="2">
    <source>
        <dbReference type="EMBL" id="CAB9527124.1"/>
    </source>
</evidence>
<feature type="transmembrane region" description="Helical" evidence="1">
    <location>
        <begin position="542"/>
        <end position="569"/>
    </location>
</feature>
<gene>
    <name evidence="2" type="ORF">SEMRO_1945_G306990.1</name>
</gene>
<dbReference type="InterPro" id="IPR042099">
    <property type="entry name" value="ANL_N_sf"/>
</dbReference>
<keyword evidence="1" id="KW-0472">Membrane</keyword>
<dbReference type="Proteomes" id="UP001153069">
    <property type="component" value="Unassembled WGS sequence"/>
</dbReference>
<sequence>MINHNNLAETCKGGVSLTDCLGPNELEVLWVPQYHGKFPATDSFPYMGLVTGFMGATYSGTPLVMASLLDFIANPLLWTDMVEKYQATITSAPNFAYALLLKRLKQVNRTADWSCVKRAMFGGEPAQIEPCCGGSVKNASKPDSEGLVCCGEVNSPTLKLRIVQDGQEVEDGQVGSIWAQSPRVAVGYYGQAELTKATFANSLPGYEGSWLETVKDVIIVNGKNYYPTDEELSIDEVFGDVIRPGRTSAFQLGEDSIGVTLEAQNGFDKSANKDLAIKVSNHVSCVHGLFVGEVVILKLGVTPKTTSGKLKRSEIRQKTIAGDWKESSVLLLSKRHCNTVPVRGQADENLAALPCGIAQNQTYQASGLPARTDKTLTSHQDSTLPSCVVACGATDSDCFSTRYANTITSVLGSEVVTSKTWAENGLTSLKSAELRNKVEETLHVVLPANFEQLYTTSTELSAFLEASESKSFAKQDLYNNPDFLRNSSGFRLSKLQLALVQTVGLLAIILLLFASAVPSYFLVNWVLGHSDTKEKEERGGPVSWVLLPLAFPLFILSFSVIVVLCKIVVVRKYQSQQFELLSWDYVFVIGENCHVAGMISPGAKIGDGSKVETLSVIEEGVIVPEGVLARGNPAYNAGPFKHPEPTHVEDSMLDALKILWTLFEAYHFFAISYLVHLLLNNVLPAWQYSTILHWFVWYPVASFLALVTSILLKWVLIGKRDPSDAHEDSLYRRATNWACDFHFRIASWALTIVFGHSKISNLIPFLHGLDVDFVSELHFKPQSSLFSPSKVDYIKIRKSFLPNISLDLSSKKAVSKVEIINSSVGYNVHLHAGVTIMGSMIPPRSTVSESIYDLNAAGQAFKPKLTGLLLIEGTQQLMNVVVFVSLIPAYEIGLMATKSSSLLIVGMGLAATFIMQLLVWLLMAGVVESVLLTSPHSLQQCTIVDSSYVMAHYVDRNGVTIDDTYVSGILHPGCYASAGAVVHGPESCPMKVLLRPGVGTKCQFQDAMAPSTKKKGGHVVADEESCLLDI</sequence>
<keyword evidence="1" id="KW-1133">Transmembrane helix</keyword>
<keyword evidence="3" id="KW-1185">Reference proteome</keyword>
<dbReference type="AlphaFoldDB" id="A0A9N8EW81"/>
<dbReference type="PANTHER" id="PTHR22754:SF32">
    <property type="entry name" value="DISCO-INTERACTING PROTEIN 2"/>
    <property type="match status" value="1"/>
</dbReference>
<comment type="caution">
    <text evidence="2">The sequence shown here is derived from an EMBL/GenBank/DDBJ whole genome shotgun (WGS) entry which is preliminary data.</text>
</comment>
<dbReference type="SUPFAM" id="SSF56801">
    <property type="entry name" value="Acetyl-CoA synthetase-like"/>
    <property type="match status" value="1"/>
</dbReference>
<feature type="transmembrane region" description="Helical" evidence="1">
    <location>
        <begin position="658"/>
        <end position="679"/>
    </location>
</feature>
<evidence type="ECO:0000313" key="3">
    <source>
        <dbReference type="Proteomes" id="UP001153069"/>
    </source>
</evidence>
<keyword evidence="1" id="KW-0812">Transmembrane</keyword>
<dbReference type="OrthoDB" id="199633at2759"/>